<sequence>MSMLTFEDGVVRLGGVALPGILRAQRVACAVRFDEQKVDGVSGKRKTPLGWEDAEITLTLDLLTDDDATCYDRLETINGAFRGTDSRTNPKVLEVANRHLLARGIRRVVFSRLESEETDADDTLRATLAFVEHVPPIVRVEQAGAKTPRAAEAAAQGSSAAPQQEASLLVDVSGRKARGSR</sequence>
<evidence type="ECO:0000313" key="2">
    <source>
        <dbReference type="EMBL" id="MBG3876006.1"/>
    </source>
</evidence>
<reference evidence="2 3" key="1">
    <citation type="submission" date="2019-08" db="EMBL/GenBank/DDBJ databases">
        <authorList>
            <person name="Luo N."/>
        </authorList>
    </citation>
    <scope>NUCLEOTIDE SEQUENCE [LARGE SCALE GENOMIC DNA]</scope>
    <source>
        <strain evidence="2 3">NCIMB 9442</strain>
    </source>
</reference>
<protein>
    <submittedName>
        <fullName evidence="2">Uncharacterized protein</fullName>
    </submittedName>
</protein>
<feature type="region of interest" description="Disordered" evidence="1">
    <location>
        <begin position="143"/>
        <end position="181"/>
    </location>
</feature>
<accession>A0ABS0J0T9</accession>
<keyword evidence="3" id="KW-1185">Reference proteome</keyword>
<dbReference type="EMBL" id="VRYY01000063">
    <property type="protein sequence ID" value="MBG3876006.1"/>
    <property type="molecule type" value="Genomic_DNA"/>
</dbReference>
<evidence type="ECO:0000256" key="1">
    <source>
        <dbReference type="SAM" id="MobiDB-lite"/>
    </source>
</evidence>
<comment type="caution">
    <text evidence="2">The sequence shown here is derived from an EMBL/GenBank/DDBJ whole genome shotgun (WGS) entry which is preliminary data.</text>
</comment>
<dbReference type="RefSeq" id="WP_196608224.1">
    <property type="nucleotide sequence ID" value="NZ_VRYY01000063.1"/>
</dbReference>
<gene>
    <name evidence="2" type="ORF">FVW20_02930</name>
</gene>
<name>A0ABS0J0T9_9BACT</name>
<dbReference type="Proteomes" id="UP001194469">
    <property type="component" value="Unassembled WGS sequence"/>
</dbReference>
<evidence type="ECO:0000313" key="3">
    <source>
        <dbReference type="Proteomes" id="UP001194469"/>
    </source>
</evidence>
<feature type="compositionally biased region" description="Low complexity" evidence="1">
    <location>
        <begin position="150"/>
        <end position="167"/>
    </location>
</feature>
<organism evidence="2 3">
    <name type="scientific">Nitratidesulfovibrio oxamicus</name>
    <dbReference type="NCBI Taxonomy" id="32016"/>
    <lineage>
        <taxon>Bacteria</taxon>
        <taxon>Pseudomonadati</taxon>
        <taxon>Thermodesulfobacteriota</taxon>
        <taxon>Desulfovibrionia</taxon>
        <taxon>Desulfovibrionales</taxon>
        <taxon>Desulfovibrionaceae</taxon>
        <taxon>Nitratidesulfovibrio</taxon>
    </lineage>
</organism>
<proteinExistence type="predicted"/>